<evidence type="ECO:0000313" key="2">
    <source>
        <dbReference type="EMBL" id="TNV85619.1"/>
    </source>
</evidence>
<accession>A0A8J8P400</accession>
<feature type="compositionally biased region" description="Basic and acidic residues" evidence="1">
    <location>
        <begin position="85"/>
        <end position="94"/>
    </location>
</feature>
<evidence type="ECO:0000256" key="1">
    <source>
        <dbReference type="SAM" id="MobiDB-lite"/>
    </source>
</evidence>
<proteinExistence type="predicted"/>
<evidence type="ECO:0000313" key="3">
    <source>
        <dbReference type="Proteomes" id="UP000785679"/>
    </source>
</evidence>
<organism evidence="2 3">
    <name type="scientific">Halteria grandinella</name>
    <dbReference type="NCBI Taxonomy" id="5974"/>
    <lineage>
        <taxon>Eukaryota</taxon>
        <taxon>Sar</taxon>
        <taxon>Alveolata</taxon>
        <taxon>Ciliophora</taxon>
        <taxon>Intramacronucleata</taxon>
        <taxon>Spirotrichea</taxon>
        <taxon>Stichotrichia</taxon>
        <taxon>Sporadotrichida</taxon>
        <taxon>Halteriidae</taxon>
        <taxon>Halteria</taxon>
    </lineage>
</organism>
<keyword evidence="3" id="KW-1185">Reference proteome</keyword>
<dbReference type="AlphaFoldDB" id="A0A8J8P400"/>
<comment type="caution">
    <text evidence="2">The sequence shown here is derived from an EMBL/GenBank/DDBJ whole genome shotgun (WGS) entry which is preliminary data.</text>
</comment>
<name>A0A8J8P400_HALGN</name>
<dbReference type="EMBL" id="RRYP01001681">
    <property type="protein sequence ID" value="TNV85619.1"/>
    <property type="molecule type" value="Genomic_DNA"/>
</dbReference>
<protein>
    <submittedName>
        <fullName evidence="2">Uncharacterized protein</fullName>
    </submittedName>
</protein>
<dbReference type="Proteomes" id="UP000785679">
    <property type="component" value="Unassembled WGS sequence"/>
</dbReference>
<reference evidence="2" key="1">
    <citation type="submission" date="2019-06" db="EMBL/GenBank/DDBJ databases">
        <authorList>
            <person name="Zheng W."/>
        </authorList>
    </citation>
    <scope>NUCLEOTIDE SEQUENCE</scope>
    <source>
        <strain evidence="2">QDHG01</strain>
    </source>
</reference>
<gene>
    <name evidence="2" type="ORF">FGO68_gene14085</name>
</gene>
<feature type="region of interest" description="Disordered" evidence="1">
    <location>
        <begin position="85"/>
        <end position="108"/>
    </location>
</feature>
<sequence>MNKMGIMELQLQEDDGSQVSGQLLAQKSHHNQANTTLANPTSNFMNQYSHQKIQLAAQVPIKDTQLSDSPINIHVARPNVQMEREFPKKDKHSDNAYQKNRSPRNRDDQIININQLANQGIDYRLQIYKQNAEPHICLERSPPSLMEDDCNIGALSFINHEQV</sequence>